<comment type="subcellular location">
    <subcellularLocation>
        <location evidence="1">Membrane</location>
        <topology evidence="1">Multi-pass membrane protein</topology>
    </subcellularLocation>
</comment>
<evidence type="ECO:0000256" key="5">
    <source>
        <dbReference type="ARBA" id="ARBA00022970"/>
    </source>
</evidence>
<keyword evidence="11" id="KW-1185">Reference proteome</keyword>
<accession>A0A7J6LNS3</accession>
<dbReference type="GO" id="GO:0015179">
    <property type="term" value="F:L-amino acid transmembrane transporter activity"/>
    <property type="evidence" value="ECO:0007669"/>
    <property type="project" value="TreeGrafter"/>
</dbReference>
<keyword evidence="7 8" id="KW-0472">Membrane</keyword>
<evidence type="ECO:0000313" key="10">
    <source>
        <dbReference type="EMBL" id="KAF4660952.1"/>
    </source>
</evidence>
<dbReference type="EMBL" id="JAAPAO010000395">
    <property type="protein sequence ID" value="KAF4660952.1"/>
    <property type="molecule type" value="Genomic_DNA"/>
</dbReference>
<feature type="transmembrane region" description="Helical" evidence="8">
    <location>
        <begin position="292"/>
        <end position="314"/>
    </location>
</feature>
<dbReference type="InterPro" id="IPR013057">
    <property type="entry name" value="AA_transpt_TM"/>
</dbReference>
<evidence type="ECO:0000256" key="2">
    <source>
        <dbReference type="ARBA" id="ARBA00008066"/>
    </source>
</evidence>
<dbReference type="OrthoDB" id="432588at2759"/>
<dbReference type="GO" id="GO:0016020">
    <property type="term" value="C:membrane"/>
    <property type="evidence" value="ECO:0007669"/>
    <property type="project" value="UniProtKB-SubCell"/>
</dbReference>
<dbReference type="PANTHER" id="PTHR22950">
    <property type="entry name" value="AMINO ACID TRANSPORTER"/>
    <property type="match status" value="1"/>
</dbReference>
<keyword evidence="3" id="KW-0813">Transport</keyword>
<sequence length="582" mass="64150">MDYVCYFKDDLKLLGIDIDSPKEKLLPTRICRICRMCFQEYPHDAEGFVRHGRVPVDWTPVYRDEPGVDHSRCKLLHATDETVFPLFTVSDVSDVQLIEDNPSVTAYSTQHVTWHVSSATHGEAIDPIEPGSPILVSPVTIHSPRPHNMQHLRHGTPLTSTLNLCATTIGAGMLGLPRAFASCGILLGILVIVVTALATDRTLVWLVMCARESRRRSYESNARVYLGTMGERLLNTALLLLLFGACTAMMVITIDLEPQFLMLLLPGASPLVAAIMSSALVLPFTLSKDLSVLRYASAASLVCIFILFLTQVYLMVMADTKINPTVSVWRPQGLWSVIASFPLVLSSYVGHFNIFKIDYELKHRYHGDMNNIIHVSICGIATPLYIASGLMGYLLYGESVKSNLVQEWYGSPELMLQVCQVAVILTNLFKFPLLLAPLRESLTERVPTLKNVNNVALTSSLFILIILAALSTKSLGTVLALVGSLSGSAVGLILPASMYVSYRRRGHARETLLREIEQAAMEMHEAHRNDPMLEGLMPPPPLVATDEPVVSYWTAVPTGILLLGIGEALLGFIATLRDWGTR</sequence>
<evidence type="ECO:0000256" key="6">
    <source>
        <dbReference type="ARBA" id="ARBA00022989"/>
    </source>
</evidence>
<gene>
    <name evidence="10" type="ORF">FOL47_006903</name>
</gene>
<feature type="transmembrane region" description="Helical" evidence="8">
    <location>
        <begin position="233"/>
        <end position="254"/>
    </location>
</feature>
<feature type="transmembrane region" description="Helical" evidence="8">
    <location>
        <begin position="185"/>
        <end position="208"/>
    </location>
</feature>
<dbReference type="Pfam" id="PF01490">
    <property type="entry name" value="Aa_trans"/>
    <property type="match status" value="1"/>
</dbReference>
<feature type="transmembrane region" description="Helical" evidence="8">
    <location>
        <begin position="478"/>
        <end position="500"/>
    </location>
</feature>
<evidence type="ECO:0000256" key="4">
    <source>
        <dbReference type="ARBA" id="ARBA00022692"/>
    </source>
</evidence>
<feature type="domain" description="Amino acid transporter transmembrane" evidence="9">
    <location>
        <begin position="155"/>
        <end position="504"/>
    </location>
</feature>
<evidence type="ECO:0000256" key="3">
    <source>
        <dbReference type="ARBA" id="ARBA00022448"/>
    </source>
</evidence>
<protein>
    <recommendedName>
        <fullName evidence="9">Amino acid transporter transmembrane domain-containing protein</fullName>
    </recommendedName>
</protein>
<dbReference type="AlphaFoldDB" id="A0A7J6LNS3"/>
<feature type="transmembrane region" description="Helical" evidence="8">
    <location>
        <begin position="372"/>
        <end position="394"/>
    </location>
</feature>
<keyword evidence="5" id="KW-0029">Amino-acid transport</keyword>
<evidence type="ECO:0000259" key="9">
    <source>
        <dbReference type="Pfam" id="PF01490"/>
    </source>
</evidence>
<keyword evidence="6 8" id="KW-1133">Transmembrane helix</keyword>
<feature type="transmembrane region" description="Helical" evidence="8">
    <location>
        <begin position="334"/>
        <end position="351"/>
    </location>
</feature>
<reference evidence="10 11" key="1">
    <citation type="submission" date="2020-04" db="EMBL/GenBank/DDBJ databases">
        <title>Perkinsus chesapeaki whole genome sequence.</title>
        <authorList>
            <person name="Bogema D.R."/>
        </authorList>
    </citation>
    <scope>NUCLEOTIDE SEQUENCE [LARGE SCALE GENOMIC DNA]</scope>
    <source>
        <strain evidence="10">ATCC PRA-425</strain>
    </source>
</reference>
<name>A0A7J6LNS3_PERCH</name>
<feature type="transmembrane region" description="Helical" evidence="8">
    <location>
        <begin position="414"/>
        <end position="435"/>
    </location>
</feature>
<feature type="transmembrane region" description="Helical" evidence="8">
    <location>
        <begin position="455"/>
        <end position="472"/>
    </location>
</feature>
<keyword evidence="4 8" id="KW-0812">Transmembrane</keyword>
<organism evidence="10 11">
    <name type="scientific">Perkinsus chesapeaki</name>
    <name type="common">Clam parasite</name>
    <name type="synonym">Perkinsus andrewsi</name>
    <dbReference type="NCBI Taxonomy" id="330153"/>
    <lineage>
        <taxon>Eukaryota</taxon>
        <taxon>Sar</taxon>
        <taxon>Alveolata</taxon>
        <taxon>Perkinsozoa</taxon>
        <taxon>Perkinsea</taxon>
        <taxon>Perkinsida</taxon>
        <taxon>Perkinsidae</taxon>
        <taxon>Perkinsus</taxon>
    </lineage>
</organism>
<evidence type="ECO:0000256" key="1">
    <source>
        <dbReference type="ARBA" id="ARBA00004141"/>
    </source>
</evidence>
<comment type="similarity">
    <text evidence="2">Belongs to the amino acid/polyamine transporter 2 family.</text>
</comment>
<dbReference type="Proteomes" id="UP000591131">
    <property type="component" value="Unassembled WGS sequence"/>
</dbReference>
<dbReference type="PANTHER" id="PTHR22950:SF458">
    <property type="entry name" value="SODIUM-COUPLED NEUTRAL AMINO ACID TRANSPORTER 11-RELATED"/>
    <property type="match status" value="1"/>
</dbReference>
<evidence type="ECO:0000256" key="7">
    <source>
        <dbReference type="ARBA" id="ARBA00023136"/>
    </source>
</evidence>
<proteinExistence type="inferred from homology"/>
<feature type="transmembrane region" description="Helical" evidence="8">
    <location>
        <begin position="260"/>
        <end position="285"/>
    </location>
</feature>
<comment type="caution">
    <text evidence="10">The sequence shown here is derived from an EMBL/GenBank/DDBJ whole genome shotgun (WGS) entry which is preliminary data.</text>
</comment>
<evidence type="ECO:0000256" key="8">
    <source>
        <dbReference type="SAM" id="Phobius"/>
    </source>
</evidence>
<evidence type="ECO:0000313" key="11">
    <source>
        <dbReference type="Proteomes" id="UP000591131"/>
    </source>
</evidence>